<name>A0A399IVF5_9RHOB</name>
<organism evidence="2 3">
    <name type="scientific">Pseudooceanicola sediminis</name>
    <dbReference type="NCBI Taxonomy" id="2211117"/>
    <lineage>
        <taxon>Bacteria</taxon>
        <taxon>Pseudomonadati</taxon>
        <taxon>Pseudomonadota</taxon>
        <taxon>Alphaproteobacteria</taxon>
        <taxon>Rhodobacterales</taxon>
        <taxon>Paracoccaceae</taxon>
        <taxon>Pseudooceanicola</taxon>
    </lineage>
</organism>
<dbReference type="AlphaFoldDB" id="A0A399IVF5"/>
<accession>A0A399IVF5</accession>
<dbReference type="RefSeq" id="WP_119400592.1">
    <property type="nucleotide sequence ID" value="NZ_QWJJ01000021.1"/>
</dbReference>
<keyword evidence="3" id="KW-1185">Reference proteome</keyword>
<evidence type="ECO:0000256" key="1">
    <source>
        <dbReference type="ARBA" id="ARBA00022679"/>
    </source>
</evidence>
<dbReference type="GO" id="GO:0009103">
    <property type="term" value="P:lipopolysaccharide biosynthetic process"/>
    <property type="evidence" value="ECO:0007669"/>
    <property type="project" value="TreeGrafter"/>
</dbReference>
<dbReference type="OrthoDB" id="9790710at2"/>
<evidence type="ECO:0000313" key="2">
    <source>
        <dbReference type="EMBL" id="RII37135.1"/>
    </source>
</evidence>
<dbReference type="EMBL" id="QWJJ01000021">
    <property type="protein sequence ID" value="RII37135.1"/>
    <property type="molecule type" value="Genomic_DNA"/>
</dbReference>
<dbReference type="GO" id="GO:0016757">
    <property type="term" value="F:glycosyltransferase activity"/>
    <property type="evidence" value="ECO:0007669"/>
    <property type="project" value="TreeGrafter"/>
</dbReference>
<evidence type="ECO:0000313" key="3">
    <source>
        <dbReference type="Proteomes" id="UP000265848"/>
    </source>
</evidence>
<reference evidence="2 3" key="1">
    <citation type="submission" date="2018-08" db="EMBL/GenBank/DDBJ databases">
        <title>Pseudooceanicola sediminis CY03 in the family Rhodobacteracea.</title>
        <authorList>
            <person name="Zhang Y.-J."/>
        </authorList>
    </citation>
    <scope>NUCLEOTIDE SEQUENCE [LARGE SCALE GENOMIC DNA]</scope>
    <source>
        <strain evidence="2 3">CY03</strain>
    </source>
</reference>
<dbReference type="SUPFAM" id="SSF53756">
    <property type="entry name" value="UDP-Glycosyltransferase/glycogen phosphorylase"/>
    <property type="match status" value="1"/>
</dbReference>
<keyword evidence="1 2" id="KW-0808">Transferase</keyword>
<dbReference type="Pfam" id="PF13692">
    <property type="entry name" value="Glyco_trans_1_4"/>
    <property type="match status" value="1"/>
</dbReference>
<dbReference type="PANTHER" id="PTHR46401:SF2">
    <property type="entry name" value="GLYCOSYLTRANSFERASE WBBK-RELATED"/>
    <property type="match status" value="1"/>
</dbReference>
<gene>
    <name evidence="2" type="ORF">DL237_18810</name>
</gene>
<protein>
    <submittedName>
        <fullName evidence="2">Glycosyltransferase</fullName>
    </submittedName>
</protein>
<comment type="caution">
    <text evidence="2">The sequence shown here is derived from an EMBL/GenBank/DDBJ whole genome shotgun (WGS) entry which is preliminary data.</text>
</comment>
<sequence>MRVLAWPARRNAARNPYQKLLYDAMEAETGTKVIEFGRKTMFARPAPDILHIHWPDVFLAAGKGWKFWPRYFFLRLLFLVAGLRGTRVVWTAHNLRRTGQRNAARLERYFWPWFLARIDGVIFMTEASAEVALESEPALAGKPITVAPHGHYKPVIAPFPAYHADTPDAGLPRILFFGSVTRYKNANEVLRAFLEMPRGSAELRICGEMSRTIPDTRLTEMLAGLGPEWDGLVTFREAFLPEDELVAAIRAADLVVFPYSDVLNSGAAIFALSAGRPMLCSDNRLFQELQAAAGTDWVRLIRAPLDGAQMAQVLAEVRRMRQAGHAPDLSAFDWDRIALDTVSFYQRVSGSADSADRDTPSSLRQE</sequence>
<proteinExistence type="predicted"/>
<dbReference type="Proteomes" id="UP000265848">
    <property type="component" value="Unassembled WGS sequence"/>
</dbReference>
<dbReference type="PANTHER" id="PTHR46401">
    <property type="entry name" value="GLYCOSYLTRANSFERASE WBBK-RELATED"/>
    <property type="match status" value="1"/>
</dbReference>
<dbReference type="Gene3D" id="3.40.50.2000">
    <property type="entry name" value="Glycogen Phosphorylase B"/>
    <property type="match status" value="2"/>
</dbReference>